<keyword evidence="2" id="KW-0479">Metal-binding</keyword>
<accession>A0A7W6G6J7</accession>
<comment type="similarity">
    <text evidence="1 3">Belongs to the pirin family.</text>
</comment>
<evidence type="ECO:0000256" key="3">
    <source>
        <dbReference type="RuleBase" id="RU003457"/>
    </source>
</evidence>
<dbReference type="RefSeq" id="WP_183625652.1">
    <property type="nucleotide sequence ID" value="NZ_JACIDX010000008.1"/>
</dbReference>
<dbReference type="CDD" id="cd02909">
    <property type="entry name" value="cupin_pirin_N"/>
    <property type="match status" value="1"/>
</dbReference>
<feature type="binding site" evidence="2">
    <location>
        <position position="64"/>
    </location>
    <ligand>
        <name>Fe cation</name>
        <dbReference type="ChEBI" id="CHEBI:24875"/>
    </ligand>
</feature>
<dbReference type="EMBL" id="JACIDX010000008">
    <property type="protein sequence ID" value="MBB3955376.1"/>
    <property type="molecule type" value="Genomic_DNA"/>
</dbReference>
<name>A0A7W6G6J7_9SPHN</name>
<dbReference type="InterPro" id="IPR011051">
    <property type="entry name" value="RmlC_Cupin_sf"/>
</dbReference>
<dbReference type="Gene3D" id="2.60.120.10">
    <property type="entry name" value="Jelly Rolls"/>
    <property type="match status" value="2"/>
</dbReference>
<evidence type="ECO:0008006" key="8">
    <source>
        <dbReference type="Google" id="ProtNLM"/>
    </source>
</evidence>
<dbReference type="Pfam" id="PF05726">
    <property type="entry name" value="Pirin_C"/>
    <property type="match status" value="1"/>
</dbReference>
<reference evidence="6 7" key="1">
    <citation type="submission" date="2020-08" db="EMBL/GenBank/DDBJ databases">
        <title>Genomic Encyclopedia of Type Strains, Phase IV (KMG-IV): sequencing the most valuable type-strain genomes for metagenomic binning, comparative biology and taxonomic classification.</title>
        <authorList>
            <person name="Goeker M."/>
        </authorList>
    </citation>
    <scope>NUCLEOTIDE SEQUENCE [LARGE SCALE GENOMIC DNA]</scope>
    <source>
        <strain evidence="6 7">DSM 27057</strain>
    </source>
</reference>
<comment type="caution">
    <text evidence="6">The sequence shown here is derived from an EMBL/GenBank/DDBJ whole genome shotgun (WGS) entry which is preliminary data.</text>
</comment>
<dbReference type="InterPro" id="IPR014710">
    <property type="entry name" value="RmlC-like_jellyroll"/>
</dbReference>
<dbReference type="Proteomes" id="UP000548867">
    <property type="component" value="Unassembled WGS sequence"/>
</dbReference>
<dbReference type="SUPFAM" id="SSF51182">
    <property type="entry name" value="RmlC-like cupins"/>
    <property type="match status" value="1"/>
</dbReference>
<feature type="binding site" evidence="2">
    <location>
        <position position="66"/>
    </location>
    <ligand>
        <name>Fe cation</name>
        <dbReference type="ChEBI" id="CHEBI:24875"/>
    </ligand>
</feature>
<dbReference type="PANTHER" id="PTHR13903">
    <property type="entry name" value="PIRIN-RELATED"/>
    <property type="match status" value="1"/>
</dbReference>
<dbReference type="GO" id="GO:0046872">
    <property type="term" value="F:metal ion binding"/>
    <property type="evidence" value="ECO:0007669"/>
    <property type="project" value="UniProtKB-KW"/>
</dbReference>
<evidence type="ECO:0000313" key="7">
    <source>
        <dbReference type="Proteomes" id="UP000548867"/>
    </source>
</evidence>
<protein>
    <recommendedName>
        <fullName evidence="8">Pirin-like protein</fullName>
    </recommendedName>
</protein>
<evidence type="ECO:0000259" key="5">
    <source>
        <dbReference type="Pfam" id="PF05726"/>
    </source>
</evidence>
<dbReference type="InterPro" id="IPR003829">
    <property type="entry name" value="Pirin_N_dom"/>
</dbReference>
<evidence type="ECO:0000313" key="6">
    <source>
        <dbReference type="EMBL" id="MBB3955376.1"/>
    </source>
</evidence>
<sequence length="305" mass="33289">MTDFAVNSPVEMMIVPPLRDLGDGFNVRRALPNAGRRMVGPFIFLDQMGPVAFTPDQALDVRPHPHIGLATLTYLLDGAIMHKDSLGSEQVIEPGAVNWMTAGQGIVHSERTPQDVRGQQGGLFGLQTWLALPTQYEETAPEFFHYGAGGIPRDGDKGFHLSVIAGQIDGLVSPVKTYSDVLCGDLVLSPGGRYRLAADHIERAAYVVHGEVVVEGQEGSFTTSQLIIFKPGAEVVISSANGARIFLIGGEPFAEKRYVYWNFVSSRADRIEQAKQDWREGRFGPVPGEHEFIPLPEDVPGVKLK</sequence>
<evidence type="ECO:0000256" key="1">
    <source>
        <dbReference type="ARBA" id="ARBA00008416"/>
    </source>
</evidence>
<feature type="binding site" evidence="2">
    <location>
        <position position="108"/>
    </location>
    <ligand>
        <name>Fe cation</name>
        <dbReference type="ChEBI" id="CHEBI:24875"/>
    </ligand>
</feature>
<comment type="cofactor">
    <cofactor evidence="2">
        <name>Fe cation</name>
        <dbReference type="ChEBI" id="CHEBI:24875"/>
    </cofactor>
    <text evidence="2">Binds 1 Fe cation per subunit.</text>
</comment>
<dbReference type="InterPro" id="IPR012093">
    <property type="entry name" value="Pirin"/>
</dbReference>
<feature type="domain" description="Pirin C-terminal" evidence="5">
    <location>
        <begin position="185"/>
        <end position="284"/>
    </location>
</feature>
<organism evidence="6 7">
    <name type="scientific">Novosphingobium sediminicola</name>
    <dbReference type="NCBI Taxonomy" id="563162"/>
    <lineage>
        <taxon>Bacteria</taxon>
        <taxon>Pseudomonadati</taxon>
        <taxon>Pseudomonadota</taxon>
        <taxon>Alphaproteobacteria</taxon>
        <taxon>Sphingomonadales</taxon>
        <taxon>Sphingomonadaceae</taxon>
        <taxon>Novosphingobium</taxon>
    </lineage>
</organism>
<gene>
    <name evidence="6" type="ORF">GGR38_002330</name>
</gene>
<evidence type="ECO:0000259" key="4">
    <source>
        <dbReference type="Pfam" id="PF02678"/>
    </source>
</evidence>
<dbReference type="AlphaFoldDB" id="A0A7W6G6J7"/>
<dbReference type="Pfam" id="PF02678">
    <property type="entry name" value="Pirin"/>
    <property type="match status" value="1"/>
</dbReference>
<dbReference type="PIRSF" id="PIRSF006232">
    <property type="entry name" value="Pirin"/>
    <property type="match status" value="1"/>
</dbReference>
<keyword evidence="2" id="KW-0408">Iron</keyword>
<feature type="domain" description="Pirin N-terminal" evidence="4">
    <location>
        <begin position="25"/>
        <end position="130"/>
    </location>
</feature>
<dbReference type="PANTHER" id="PTHR13903:SF8">
    <property type="entry name" value="PIRIN"/>
    <property type="match status" value="1"/>
</dbReference>
<proteinExistence type="inferred from homology"/>
<evidence type="ECO:0000256" key="2">
    <source>
        <dbReference type="PIRSR" id="PIRSR006232-1"/>
    </source>
</evidence>
<keyword evidence="7" id="KW-1185">Reference proteome</keyword>
<feature type="binding site" evidence="2">
    <location>
        <position position="110"/>
    </location>
    <ligand>
        <name>Fe cation</name>
        <dbReference type="ChEBI" id="CHEBI:24875"/>
    </ligand>
</feature>
<dbReference type="InterPro" id="IPR008778">
    <property type="entry name" value="Pirin_C_dom"/>
</dbReference>